<dbReference type="CDD" id="cd10551">
    <property type="entry name" value="PsrB"/>
    <property type="match status" value="1"/>
</dbReference>
<dbReference type="NCBIfam" id="TIGR04519">
    <property type="entry name" value="MoCo_extend_TAT"/>
    <property type="match status" value="1"/>
</dbReference>
<evidence type="ECO:0000313" key="3">
    <source>
        <dbReference type="EMBL" id="VTR91159.1"/>
    </source>
</evidence>
<dbReference type="Gene3D" id="3.30.70.20">
    <property type="match status" value="2"/>
</dbReference>
<name>A0A6P2CQM5_9BACT</name>
<dbReference type="Gene3D" id="2.20.25.90">
    <property type="entry name" value="ADC-like domains"/>
    <property type="match status" value="1"/>
</dbReference>
<dbReference type="AlphaFoldDB" id="A0A6P2CQM5"/>
<evidence type="ECO:0000259" key="2">
    <source>
        <dbReference type="PROSITE" id="PS51379"/>
    </source>
</evidence>
<evidence type="ECO:0000313" key="4">
    <source>
        <dbReference type="Proteomes" id="UP000464178"/>
    </source>
</evidence>
<dbReference type="SUPFAM" id="SSF54862">
    <property type="entry name" value="4Fe-4S ferredoxins"/>
    <property type="match status" value="2"/>
</dbReference>
<gene>
    <name evidence="3" type="ORF">SOIL9_65550</name>
</gene>
<feature type="domain" description="4Fe-4S ferredoxin-type" evidence="2">
    <location>
        <begin position="968"/>
        <end position="998"/>
    </location>
</feature>
<evidence type="ECO:0000256" key="1">
    <source>
        <dbReference type="SAM" id="MobiDB-lite"/>
    </source>
</evidence>
<feature type="domain" description="4Fe-4S ferredoxin-type" evidence="2">
    <location>
        <begin position="875"/>
        <end position="905"/>
    </location>
</feature>
<dbReference type="CDD" id="cd02784">
    <property type="entry name" value="MopB_CT_PHLH"/>
    <property type="match status" value="1"/>
</dbReference>
<dbReference type="EMBL" id="LR593886">
    <property type="protein sequence ID" value="VTR91159.1"/>
    <property type="molecule type" value="Genomic_DNA"/>
</dbReference>
<proteinExistence type="predicted"/>
<dbReference type="InterPro" id="IPR017896">
    <property type="entry name" value="4Fe4S_Fe-S-bd"/>
</dbReference>
<dbReference type="Proteomes" id="UP000464178">
    <property type="component" value="Chromosome"/>
</dbReference>
<protein>
    <recommendedName>
        <fullName evidence="2">4Fe-4S ferredoxin-type domain-containing protein</fullName>
    </recommendedName>
</protein>
<reference evidence="3 4" key="1">
    <citation type="submission" date="2019-05" db="EMBL/GenBank/DDBJ databases">
        <authorList>
            <consortium name="Science for Life Laboratories"/>
        </authorList>
    </citation>
    <scope>NUCLEOTIDE SEQUENCE [LARGE SCALE GENOMIC DNA]</scope>
    <source>
        <strain evidence="3">Soil9</strain>
    </source>
</reference>
<dbReference type="RefSeq" id="WP_162666197.1">
    <property type="nucleotide sequence ID" value="NZ_LR593886.1"/>
</dbReference>
<feature type="compositionally biased region" description="Basic and acidic residues" evidence="1">
    <location>
        <begin position="790"/>
        <end position="817"/>
    </location>
</feature>
<dbReference type="SUPFAM" id="SSF53706">
    <property type="entry name" value="Formate dehydrogenase/DMSO reductase, domains 1-3"/>
    <property type="match status" value="1"/>
</dbReference>
<dbReference type="Pfam" id="PF13247">
    <property type="entry name" value="Fer4_11"/>
    <property type="match status" value="1"/>
</dbReference>
<organism evidence="3 4">
    <name type="scientific">Gemmata massiliana</name>
    <dbReference type="NCBI Taxonomy" id="1210884"/>
    <lineage>
        <taxon>Bacteria</taxon>
        <taxon>Pseudomonadati</taxon>
        <taxon>Planctomycetota</taxon>
        <taxon>Planctomycetia</taxon>
        <taxon>Gemmatales</taxon>
        <taxon>Gemmataceae</taxon>
        <taxon>Gemmata</taxon>
    </lineage>
</organism>
<dbReference type="PANTHER" id="PTHR42783:SF3">
    <property type="entry name" value="GLUTAMATE SYNTHASE [NADPH] SMALL CHAIN-RELATED"/>
    <property type="match status" value="1"/>
</dbReference>
<sequence length="1187" mass="128730">MDRQSYYRSLEQLADTPEFRAFASEEFPGFANVFESVGAAELKADEPESVGLNRRKFMALSVATLGAAALAGCRRPDIQILPFSAVPDEQIGHVVPGKPAFYATSIPRAGGALPVLVESHDGRPTKIEGNPQHPCSLGSTDALAQATIFDLYSPDRLMSDKYPGVMEGKAARKWEDFDRFARGETEKLVKDKGKGFYILTDQAAAPSLRVLRESIKDKLSLASWHSYEAVDTSEELKGAEAAFGAKVVVRPRFDKAERILALDSDFLGHEADGVFHSRSFSANRKAEHMNRLYVVESTWTATGTMADHRLRVPASQVGAYLVALAKELKVAHAASFKNPTALPDSFPAASNYSFPEKWLKGVAKDVAGHAGKSLIVVGARQPAWVHALAHSLNDALGNYAAGMAEFRDAPTEVVDKTLKDLVTDIAAGRVSTLLIIGGNPVFSAPADFRFGEELAKVAKKIRLGLYFDQTSEKCDWHLPLAHFLEGWADTEAGDGSLCCVQPLIAPLNSGKGSDDAAPPARGGRTVLEVLALLTQAPGADGKPVASFTAAQKAGYGYVRKAFSDRSGIALTAPNFDDEFNRYKQVGFFPVDAEKAKTLKFAKPDEKNRKPKAVSANKAGITAVLAAYRPTETPTKDAVEVTFHPSNTLYDGSGAMNPWLQEMPDPITKLVWDNAALLSPATATTFGVAQTDIIEIRLGDSTIAVPVFVLPGQADYSVALAFGQFGQMRISHVPNGGGTDVFPLRRAAALHTATGATLKKTGRKADLVTTQEHGVIPEGRDIIREVDTAKKNEKSHGHDHKHGDDHKHEKSHGDDHGHGPKLGIAPTGHITEEALKKEFQGGYGNKQQLPAPSGVKQERFPLDLARPELLDSQFQWGMVIDLSSCSGCTACLIACQAENNIPVVGKDDVKRNREMHWIRIDRYFSSATTHGEAADAEPTIVSQPIACAHCEAAPCEQVCPVNATVHSPEGLNLQVYNRCIGTRYCSNACPYKVRRFNWFDFNKRRLDELRVATPFASGGMGFTESGVPETLKMQKNPDVTVRMRGVMEKCTYCVQRLERGKYGAKIAAAEVAQDRRTIEVDAAFKTADGSVSAYKKPKNPLVAGYDLDSVGRVIVPDGVIVTACQAACPSQSITFGNMLDPKSKVAKLKAKESEYLLLGELNTKPRTSYLPRLRNLNEDLVEKPAASH</sequence>
<dbReference type="InterPro" id="IPR030948">
    <property type="entry name" value="TAT_var_transloc_signal_dom"/>
</dbReference>
<feature type="region of interest" description="Disordered" evidence="1">
    <location>
        <begin position="790"/>
        <end position="825"/>
    </location>
</feature>
<dbReference type="PROSITE" id="PS51379">
    <property type="entry name" value="4FE4S_FER_2"/>
    <property type="match status" value="2"/>
</dbReference>
<accession>A0A6P2CQM5</accession>
<dbReference type="PANTHER" id="PTHR42783">
    <property type="entry name" value="GLUTAMATE SYNTHASE [NADPH] SMALL CHAIN"/>
    <property type="match status" value="1"/>
</dbReference>
<keyword evidence="4" id="KW-1185">Reference proteome</keyword>
<dbReference type="KEGG" id="gms:SOIL9_65550"/>